<evidence type="ECO:0000256" key="5">
    <source>
        <dbReference type="SAM" id="Phobius"/>
    </source>
</evidence>
<dbReference type="InterPro" id="IPR007318">
    <property type="entry name" value="Phopholipid_MeTrfase"/>
</dbReference>
<protein>
    <recommendedName>
        <fullName evidence="8">Steroid 5-alpha reductase C-terminal domain-containing protein</fullName>
    </recommendedName>
</protein>
<feature type="transmembrane region" description="Helical" evidence="5">
    <location>
        <begin position="109"/>
        <end position="131"/>
    </location>
</feature>
<evidence type="ECO:0000256" key="4">
    <source>
        <dbReference type="ARBA" id="ARBA00023136"/>
    </source>
</evidence>
<dbReference type="OrthoDB" id="5471300at2"/>
<keyword evidence="7" id="KW-1185">Reference proteome</keyword>
<evidence type="ECO:0000313" key="6">
    <source>
        <dbReference type="EMBL" id="TEB11946.1"/>
    </source>
</evidence>
<proteinExistence type="predicted"/>
<evidence type="ECO:0000256" key="2">
    <source>
        <dbReference type="ARBA" id="ARBA00022692"/>
    </source>
</evidence>
<dbReference type="PANTHER" id="PTHR43847">
    <property type="entry name" value="BLL3993 PROTEIN"/>
    <property type="match status" value="1"/>
</dbReference>
<evidence type="ECO:0000256" key="1">
    <source>
        <dbReference type="ARBA" id="ARBA00004127"/>
    </source>
</evidence>
<dbReference type="Proteomes" id="UP000297597">
    <property type="component" value="Unassembled WGS sequence"/>
</dbReference>
<name>A0A4Y7RT68_9FIRM</name>
<comment type="caution">
    <text evidence="6">The sequence shown here is derived from an EMBL/GenBank/DDBJ whole genome shotgun (WGS) entry which is preliminary data.</text>
</comment>
<dbReference type="Gene3D" id="1.20.120.1630">
    <property type="match status" value="1"/>
</dbReference>
<dbReference type="RefSeq" id="WP_134213180.1">
    <property type="nucleotide sequence ID" value="NZ_QFFZ01000010.1"/>
</dbReference>
<reference evidence="6 7" key="1">
    <citation type="journal article" date="2018" name="Environ. Microbiol.">
        <title>Novel energy conservation strategies and behaviour of Pelotomaculum schinkii driving syntrophic propionate catabolism.</title>
        <authorList>
            <person name="Hidalgo-Ahumada C.A.P."/>
            <person name="Nobu M.K."/>
            <person name="Narihiro T."/>
            <person name="Tamaki H."/>
            <person name="Liu W.T."/>
            <person name="Kamagata Y."/>
            <person name="Stams A.J.M."/>
            <person name="Imachi H."/>
            <person name="Sousa D.Z."/>
        </authorList>
    </citation>
    <scope>NUCLEOTIDE SEQUENCE [LARGE SCALE GENOMIC DNA]</scope>
    <source>
        <strain evidence="6 7">MGP</strain>
    </source>
</reference>
<dbReference type="AlphaFoldDB" id="A0A4Y7RT68"/>
<keyword evidence="4 5" id="KW-0472">Membrane</keyword>
<keyword evidence="2 5" id="KW-0812">Transmembrane</keyword>
<feature type="transmembrane region" description="Helical" evidence="5">
    <location>
        <begin position="78"/>
        <end position="97"/>
    </location>
</feature>
<feature type="transmembrane region" description="Helical" evidence="5">
    <location>
        <begin position="12"/>
        <end position="33"/>
    </location>
</feature>
<feature type="transmembrane region" description="Helical" evidence="5">
    <location>
        <begin position="39"/>
        <end position="57"/>
    </location>
</feature>
<dbReference type="PANTHER" id="PTHR43847:SF1">
    <property type="entry name" value="BLL3993 PROTEIN"/>
    <property type="match status" value="1"/>
</dbReference>
<dbReference type="InterPro" id="IPR052527">
    <property type="entry name" value="Metal_cation-efflux_comp"/>
</dbReference>
<evidence type="ECO:0000256" key="3">
    <source>
        <dbReference type="ARBA" id="ARBA00022989"/>
    </source>
</evidence>
<evidence type="ECO:0000313" key="7">
    <source>
        <dbReference type="Proteomes" id="UP000297597"/>
    </source>
</evidence>
<dbReference type="EMBL" id="QFFZ01000010">
    <property type="protein sequence ID" value="TEB11946.1"/>
    <property type="molecule type" value="Genomic_DNA"/>
</dbReference>
<sequence length="232" mass="26816">MAETNSMTLGRIIFTLVYILLFPALLLLLSGDWLWVEGWIFSVWFAVLCFSTIIHLYRHDPALLAERYKKPGTGNQKGWDRYVVAGLLLGFIAWIVIMPLDAKRYGWTVYLPLWVKVLGFIALLLSFFFFYRSYADNTFVSALVRIQAERKQRVVSTGVYSIVRHPMYLGGILLFIGAPLLLGSLYGLIIGLAMFFLLAGRILGEEKMLVDELEGYEDYKKKVRYRLFPYIW</sequence>
<accession>A0A4Y7RT68</accession>
<comment type="subcellular location">
    <subcellularLocation>
        <location evidence="1">Endomembrane system</location>
        <topology evidence="1">Multi-pass membrane protein</topology>
    </subcellularLocation>
</comment>
<dbReference type="GO" id="GO:0012505">
    <property type="term" value="C:endomembrane system"/>
    <property type="evidence" value="ECO:0007669"/>
    <property type="project" value="UniProtKB-SubCell"/>
</dbReference>
<dbReference type="Pfam" id="PF04191">
    <property type="entry name" value="PEMT"/>
    <property type="match status" value="1"/>
</dbReference>
<keyword evidence="3 5" id="KW-1133">Transmembrane helix</keyword>
<evidence type="ECO:0008006" key="8">
    <source>
        <dbReference type="Google" id="ProtNLM"/>
    </source>
</evidence>
<gene>
    <name evidence="6" type="ORF">Pmgp_01313</name>
</gene>
<feature type="transmembrane region" description="Helical" evidence="5">
    <location>
        <begin position="172"/>
        <end position="199"/>
    </location>
</feature>
<organism evidence="6 7">
    <name type="scientific">Pelotomaculum propionicicum</name>
    <dbReference type="NCBI Taxonomy" id="258475"/>
    <lineage>
        <taxon>Bacteria</taxon>
        <taxon>Bacillati</taxon>
        <taxon>Bacillota</taxon>
        <taxon>Clostridia</taxon>
        <taxon>Eubacteriales</taxon>
        <taxon>Desulfotomaculaceae</taxon>
        <taxon>Pelotomaculum</taxon>
    </lineage>
</organism>